<dbReference type="OrthoDB" id="869379at2"/>
<name>A0A2K8UGR2_9GAMM</name>
<dbReference type="Pfam" id="PF02089">
    <property type="entry name" value="Palm_thioest"/>
    <property type="match status" value="1"/>
</dbReference>
<dbReference type="Pfam" id="PF07705">
    <property type="entry name" value="CARDB"/>
    <property type="match status" value="1"/>
</dbReference>
<keyword evidence="4" id="KW-1185">Reference proteome</keyword>
<dbReference type="Gene3D" id="3.40.50.1820">
    <property type="entry name" value="alpha/beta hydrolase"/>
    <property type="match status" value="1"/>
</dbReference>
<accession>A0A2K8UGR2</accession>
<feature type="domain" description="CARDB" evidence="2">
    <location>
        <begin position="967"/>
        <end position="1062"/>
    </location>
</feature>
<dbReference type="PROSITE" id="PS51257">
    <property type="entry name" value="PROKAR_LIPOPROTEIN"/>
    <property type="match status" value="1"/>
</dbReference>
<dbReference type="AlphaFoldDB" id="A0A2K8UGR2"/>
<sequence>MKHRADHFRFVHALVLGIISCLVWPHLSFAKAGDAPSDSQRLLSTVASPSGAYAGRSGVNPYESLKSFPKDAIFIVDTGGDLDKYVFKEDVVDGKLRIAIPVSRFFGEVDADGKLQNIQTMIDRGIIGKEARLLINVYDVDNDYQGTEVRPEQDFVFFNGKQLKDPLTSGNDTWSTRSYTIPTSEIKFPKKSSGSDKIVPADNNIEILVDRANAETNIWATEVDWIALEIDGIRPIVLIHGHGGDPSTWTTFTSFLRSDNAPFYLPLSGETESYGCISANAGHVSEIVQKVKDVYGVEKVNLVTHSRGGVDSRRYIRNGNAANVNSLIQLSAPNHGAGIGALGNSCSADDLQRGHFRDNFNYQPIRIPVSGAFNDEYRYLPLYNIEENAVPTLVTIGDDDYVVDTNSATFPWTPTCQGKIDVIESKCPDIIVKSRSIGGETTWPEATNVNRLAAGLDHGGIHDDKSTYDWVISQIGRLTAQVASTTKSLSSTEVSQAATQDENTSLISSDAYLIRSGETKSHTVKVGNTARLYFEVTYPLSTQLQSTLLDNEGKIYLPRAEQESGFGVTRRYVVENPVAGEWKLTIQSVSSRSYSLNVWQISDSIEFASRPEKSSYRPGDTAKFFAYFKDGANSIKNASVIVTILTADEIESSLALYDDGTHSDEISNDGVFTNIFVPAATGGFSYATKANGDGVQRQVNGEFTVVSNDSAFTDHYVVSTVDVNSDGLFDILQADVEVEFGASGDYEIVGSLKDVNGKVIETVLASVQSPAIGKQSIRLNFDGRLIHNNGVDGALRLADLMLRFKIDNQFSLIDYRDVAYQTVIYSSDIFQQSLVVLTGNTSDQGLDADSDLLYDFLRVTLEVKTVMPGSYQLIARLVASGGEEVEWINKTVTLVKGVNLISLDFSGEKIRQLRIDGSYAVKDLLIIGKDTAVSTSLNVTDVYTTDTYRYALFQSIPTDVEVDSANIASLPELPSAGVNVQLVAIIENNGATTDKSILVRFYEGDPSLGVRIGGDHLISGLAEGVGETVSQPWIPVTAGDKDIFVTVNPSRSIVEFDYSNNVGFKTIKVENGIIAAAAAIPAVSRFATFALIGILLAMGIYENRRRLK</sequence>
<dbReference type="InterPro" id="IPR013783">
    <property type="entry name" value="Ig-like_fold"/>
</dbReference>
<feature type="transmembrane region" description="Helical" evidence="1">
    <location>
        <begin position="1073"/>
        <end position="1101"/>
    </location>
</feature>
<dbReference type="KEGG" id="tsy:THSYN_09635"/>
<dbReference type="EMBL" id="CP020370">
    <property type="protein sequence ID" value="AUB84712.1"/>
    <property type="molecule type" value="Genomic_DNA"/>
</dbReference>
<organism evidence="3 4">
    <name type="scientific">Candidatus Thiodictyon syntrophicum</name>
    <dbReference type="NCBI Taxonomy" id="1166950"/>
    <lineage>
        <taxon>Bacteria</taxon>
        <taxon>Pseudomonadati</taxon>
        <taxon>Pseudomonadota</taxon>
        <taxon>Gammaproteobacteria</taxon>
        <taxon>Chromatiales</taxon>
        <taxon>Chromatiaceae</taxon>
        <taxon>Thiodictyon</taxon>
    </lineage>
</organism>
<dbReference type="Gene3D" id="2.60.40.10">
    <property type="entry name" value="Immunoglobulins"/>
    <property type="match status" value="1"/>
</dbReference>
<keyword evidence="1" id="KW-0472">Membrane</keyword>
<dbReference type="NCBIfam" id="NF041940">
    <property type="entry name" value="choice_anch_X"/>
    <property type="match status" value="1"/>
</dbReference>
<dbReference type="InterPro" id="IPR011635">
    <property type="entry name" value="CARDB"/>
</dbReference>
<gene>
    <name evidence="3" type="ORF">THSYN_09635</name>
</gene>
<reference evidence="3 4" key="1">
    <citation type="submission" date="2017-03" db="EMBL/GenBank/DDBJ databases">
        <title>Complete genome sequence of Candidatus 'Thiodictyon syntrophicum' sp. nov. strain Cad16T, a photolithoautotroph purple sulfur bacterium isolated from an alpine meromictic lake.</title>
        <authorList>
            <person name="Luedin S.M."/>
            <person name="Pothier J.F."/>
            <person name="Danza F."/>
            <person name="Storelli N."/>
            <person name="Wittwer M."/>
            <person name="Tonolla M."/>
        </authorList>
    </citation>
    <scope>NUCLEOTIDE SEQUENCE [LARGE SCALE GENOMIC DNA]</scope>
    <source>
        <strain evidence="3 4">Cad16T</strain>
    </source>
</reference>
<evidence type="ECO:0000256" key="1">
    <source>
        <dbReference type="SAM" id="Phobius"/>
    </source>
</evidence>
<proteinExistence type="predicted"/>
<dbReference type="RefSeq" id="WP_100922363.1">
    <property type="nucleotide sequence ID" value="NZ_CP020370.1"/>
</dbReference>
<dbReference type="Proteomes" id="UP000232638">
    <property type="component" value="Chromosome"/>
</dbReference>
<keyword evidence="1" id="KW-0812">Transmembrane</keyword>
<evidence type="ECO:0000313" key="3">
    <source>
        <dbReference type="EMBL" id="AUB84712.1"/>
    </source>
</evidence>
<dbReference type="InterPro" id="IPR029058">
    <property type="entry name" value="AB_hydrolase_fold"/>
</dbReference>
<keyword evidence="1" id="KW-1133">Transmembrane helix</keyword>
<dbReference type="SUPFAM" id="SSF53474">
    <property type="entry name" value="alpha/beta-Hydrolases"/>
    <property type="match status" value="1"/>
</dbReference>
<evidence type="ECO:0000259" key="2">
    <source>
        <dbReference type="Pfam" id="PF07705"/>
    </source>
</evidence>
<protein>
    <recommendedName>
        <fullName evidence="2">CARDB domain-containing protein</fullName>
    </recommendedName>
</protein>
<evidence type="ECO:0000313" key="4">
    <source>
        <dbReference type="Proteomes" id="UP000232638"/>
    </source>
</evidence>